<evidence type="ECO:0000313" key="10">
    <source>
        <dbReference type="EMBL" id="CAF0711924.1"/>
    </source>
</evidence>
<dbReference type="GO" id="GO:0005886">
    <property type="term" value="C:plasma membrane"/>
    <property type="evidence" value="ECO:0007669"/>
    <property type="project" value="TreeGrafter"/>
</dbReference>
<evidence type="ECO:0000313" key="11">
    <source>
        <dbReference type="Proteomes" id="UP000663879"/>
    </source>
</evidence>
<dbReference type="GO" id="GO:0046872">
    <property type="term" value="F:metal ion binding"/>
    <property type="evidence" value="ECO:0007669"/>
    <property type="project" value="UniProtKB-KW"/>
</dbReference>
<keyword evidence="6" id="KW-0482">Metalloprotease</keyword>
<accession>A0A813M6S6</accession>
<reference evidence="10" key="1">
    <citation type="submission" date="2021-02" db="EMBL/GenBank/DDBJ databases">
        <authorList>
            <person name="Nowell W R."/>
        </authorList>
    </citation>
    <scope>NUCLEOTIDE SEQUENCE</scope>
    <source>
        <strain evidence="10">Ploen Becks lab</strain>
    </source>
</reference>
<evidence type="ECO:0000259" key="9">
    <source>
        <dbReference type="Pfam" id="PF05649"/>
    </source>
</evidence>
<keyword evidence="4" id="KW-0378">Hydrolase</keyword>
<proteinExistence type="predicted"/>
<dbReference type="PANTHER" id="PTHR11733:SF133">
    <property type="entry name" value="PHOSPHATE-REGULATING NEUTRAL ENDOPEPTIDASE PHEX"/>
    <property type="match status" value="1"/>
</dbReference>
<dbReference type="GO" id="GO:0016485">
    <property type="term" value="P:protein processing"/>
    <property type="evidence" value="ECO:0007669"/>
    <property type="project" value="TreeGrafter"/>
</dbReference>
<feature type="transmembrane region" description="Helical" evidence="7">
    <location>
        <begin position="12"/>
        <end position="31"/>
    </location>
</feature>
<protein>
    <submittedName>
        <fullName evidence="10">Uncharacterized protein</fullName>
    </submittedName>
</protein>
<dbReference type="EMBL" id="CAJNOC010000069">
    <property type="protein sequence ID" value="CAF0711924.1"/>
    <property type="molecule type" value="Genomic_DNA"/>
</dbReference>
<dbReference type="InterPro" id="IPR042089">
    <property type="entry name" value="Peptidase_M13_dom_2"/>
</dbReference>
<keyword evidence="5" id="KW-0862">Zinc</keyword>
<dbReference type="Pfam" id="PF05649">
    <property type="entry name" value="Peptidase_M13_N"/>
    <property type="match status" value="1"/>
</dbReference>
<gene>
    <name evidence="10" type="ORF">OXX778_LOCUS1154</name>
</gene>
<evidence type="ECO:0000259" key="8">
    <source>
        <dbReference type="Pfam" id="PF01431"/>
    </source>
</evidence>
<dbReference type="InterPro" id="IPR018497">
    <property type="entry name" value="Peptidase_M13_C"/>
</dbReference>
<keyword evidence="7" id="KW-1133">Transmembrane helix</keyword>
<dbReference type="InterPro" id="IPR008753">
    <property type="entry name" value="Peptidase_M13_N"/>
</dbReference>
<organism evidence="10 11">
    <name type="scientific">Brachionus calyciflorus</name>
    <dbReference type="NCBI Taxonomy" id="104777"/>
    <lineage>
        <taxon>Eukaryota</taxon>
        <taxon>Metazoa</taxon>
        <taxon>Spiralia</taxon>
        <taxon>Gnathifera</taxon>
        <taxon>Rotifera</taxon>
        <taxon>Eurotatoria</taxon>
        <taxon>Monogononta</taxon>
        <taxon>Pseudotrocha</taxon>
        <taxon>Ploima</taxon>
        <taxon>Brachionidae</taxon>
        <taxon>Brachionus</taxon>
    </lineage>
</organism>
<feature type="domain" description="Peptidase M13 N-terminal" evidence="9">
    <location>
        <begin position="65"/>
        <end position="453"/>
    </location>
</feature>
<dbReference type="Proteomes" id="UP000663879">
    <property type="component" value="Unassembled WGS sequence"/>
</dbReference>
<dbReference type="AlphaFoldDB" id="A0A813M6S6"/>
<evidence type="ECO:0000256" key="7">
    <source>
        <dbReference type="SAM" id="Phobius"/>
    </source>
</evidence>
<keyword evidence="2" id="KW-0645">Protease</keyword>
<keyword evidence="7" id="KW-0812">Transmembrane</keyword>
<keyword evidence="3" id="KW-0479">Metal-binding</keyword>
<evidence type="ECO:0000256" key="2">
    <source>
        <dbReference type="ARBA" id="ARBA00022670"/>
    </source>
</evidence>
<evidence type="ECO:0000256" key="5">
    <source>
        <dbReference type="ARBA" id="ARBA00022833"/>
    </source>
</evidence>
<evidence type="ECO:0000256" key="1">
    <source>
        <dbReference type="ARBA" id="ARBA00001947"/>
    </source>
</evidence>
<dbReference type="OrthoDB" id="6475849at2759"/>
<dbReference type="Gene3D" id="3.40.390.10">
    <property type="entry name" value="Collagenase (Catalytic Domain)"/>
    <property type="match status" value="1"/>
</dbReference>
<keyword evidence="11" id="KW-1185">Reference proteome</keyword>
<dbReference type="InterPro" id="IPR024079">
    <property type="entry name" value="MetalloPept_cat_dom_sf"/>
</dbReference>
<dbReference type="SUPFAM" id="SSF55486">
    <property type="entry name" value="Metalloproteases ('zincins'), catalytic domain"/>
    <property type="match status" value="1"/>
</dbReference>
<dbReference type="Gene3D" id="1.10.1380.10">
    <property type="entry name" value="Neutral endopeptidase , domain2"/>
    <property type="match status" value="1"/>
</dbReference>
<dbReference type="Pfam" id="PF01431">
    <property type="entry name" value="Peptidase_M13"/>
    <property type="match status" value="1"/>
</dbReference>
<sequence>MSERRYQKLIKIIYLIAVFLILAIIILSILLSKKNTFYGDKICNNKACIKAANMILQNIDLSVDPCDNFYEFSCGNFLKTSRIPDEQSRIDIFDTLRDRLAFNVADLLSKPIDNDENESIKKAKKVYTSCMDEETIDKFGELRVLNFIKDELFGWPILSLNDSSIYLTTPLDKIVKLHLLDTHFLFDFFISANPKDPSTSIIRLSQPFWLFNKELYNNPSTVSAYKVFIQKIIQIFSPDNQYLKLDIDKMFELEKEFGLKQVDSNIRRNSHYKNYTINELQLKLPKFDWKKFFSSLFTFSEKTEIHDNETILIDDWEYFEKATELFYNSTKTDRKNLDNLIVWIFLKDRTTFLPKKFKDAKLELDRVIKGTSSMPSRSLTCSNFVLETMEYAVGRLYIENYFNNASKAAATDMILNIQNEFKEMLNELDWMDEKSKQIAIEKANSIDIKIGFPEFLYNDTFMVELYEKYSLSEYEFFDNLISVLKVDTITSLNNLRKKSDKKEWLIGPAIVNAFYSSPNNQICFPAGILQFPFYDVESPNYLNYGGIGSVIGHEITHGFDDRGRLYDKDGIFHEEVSEGLWTNKTVENYKEKVQCIIDQYNNYISKQVNRSVNGIQTQGENIADNGGIKQSFRAYKKWAKKYGPEPILPGLNFNQEQLFFINYGQVWCGKFRDQNLMSRILNGQHSPAEFRVIGPTSNFDEFSRAFNCKTGQKNHPKNKCSVW</sequence>
<comment type="caution">
    <text evidence="10">The sequence shown here is derived from an EMBL/GenBank/DDBJ whole genome shotgun (WGS) entry which is preliminary data.</text>
</comment>
<dbReference type="GO" id="GO:0004222">
    <property type="term" value="F:metalloendopeptidase activity"/>
    <property type="evidence" value="ECO:0007669"/>
    <property type="project" value="InterPro"/>
</dbReference>
<dbReference type="CDD" id="cd08662">
    <property type="entry name" value="M13"/>
    <property type="match status" value="1"/>
</dbReference>
<dbReference type="PROSITE" id="PS51885">
    <property type="entry name" value="NEPRILYSIN"/>
    <property type="match status" value="1"/>
</dbReference>
<comment type="cofactor">
    <cofactor evidence="1">
        <name>Zn(2+)</name>
        <dbReference type="ChEBI" id="CHEBI:29105"/>
    </cofactor>
</comment>
<evidence type="ECO:0000256" key="3">
    <source>
        <dbReference type="ARBA" id="ARBA00022723"/>
    </source>
</evidence>
<dbReference type="PRINTS" id="PR00786">
    <property type="entry name" value="NEPRILYSIN"/>
</dbReference>
<keyword evidence="7" id="KW-0472">Membrane</keyword>
<evidence type="ECO:0000256" key="4">
    <source>
        <dbReference type="ARBA" id="ARBA00022801"/>
    </source>
</evidence>
<dbReference type="PANTHER" id="PTHR11733">
    <property type="entry name" value="ZINC METALLOPROTEASE FAMILY M13 NEPRILYSIN-RELATED"/>
    <property type="match status" value="1"/>
</dbReference>
<evidence type="ECO:0000256" key="6">
    <source>
        <dbReference type="ARBA" id="ARBA00023049"/>
    </source>
</evidence>
<feature type="domain" description="Peptidase M13 C-terminal" evidence="8">
    <location>
        <begin position="512"/>
        <end position="722"/>
    </location>
</feature>
<name>A0A813M6S6_9BILA</name>
<dbReference type="InterPro" id="IPR000718">
    <property type="entry name" value="Peptidase_M13"/>
</dbReference>